<dbReference type="OrthoDB" id="3941538at2759"/>
<dbReference type="STRING" id="329046.A0A1Y2CII5"/>
<dbReference type="Proteomes" id="UP000193642">
    <property type="component" value="Unassembled WGS sequence"/>
</dbReference>
<comment type="caution">
    <text evidence="5">The sequence shown here is derived from an EMBL/GenBank/DDBJ whole genome shotgun (WGS) entry which is preliminary data.</text>
</comment>
<accession>A0A1Y2CII5</accession>
<evidence type="ECO:0000256" key="3">
    <source>
        <dbReference type="ARBA" id="ARBA00022833"/>
    </source>
</evidence>
<proteinExistence type="predicted"/>
<evidence type="ECO:0000313" key="6">
    <source>
        <dbReference type="Proteomes" id="UP000193642"/>
    </source>
</evidence>
<dbReference type="AlphaFoldDB" id="A0A1Y2CII5"/>
<keyword evidence="3" id="KW-0862">Zinc</keyword>
<feature type="non-terminal residue" evidence="5">
    <location>
        <position position="1"/>
    </location>
</feature>
<keyword evidence="2" id="KW-0479">Metal-binding</keyword>
<name>A0A1Y2CII5_9FUNG</name>
<dbReference type="InterPro" id="IPR036291">
    <property type="entry name" value="NAD(P)-bd_dom_sf"/>
</dbReference>
<organism evidence="5 6">
    <name type="scientific">Rhizoclosmatium globosum</name>
    <dbReference type="NCBI Taxonomy" id="329046"/>
    <lineage>
        <taxon>Eukaryota</taxon>
        <taxon>Fungi</taxon>
        <taxon>Fungi incertae sedis</taxon>
        <taxon>Chytridiomycota</taxon>
        <taxon>Chytridiomycota incertae sedis</taxon>
        <taxon>Chytridiomycetes</taxon>
        <taxon>Chytridiales</taxon>
        <taxon>Chytriomycetaceae</taxon>
        <taxon>Rhizoclosmatium</taxon>
    </lineage>
</organism>
<reference evidence="5 6" key="1">
    <citation type="submission" date="2016-07" db="EMBL/GenBank/DDBJ databases">
        <title>Pervasive Adenine N6-methylation of Active Genes in Fungi.</title>
        <authorList>
            <consortium name="DOE Joint Genome Institute"/>
            <person name="Mondo S.J."/>
            <person name="Dannebaum R.O."/>
            <person name="Kuo R.C."/>
            <person name="Labutti K."/>
            <person name="Haridas S."/>
            <person name="Kuo A."/>
            <person name="Salamov A."/>
            <person name="Ahrendt S.R."/>
            <person name="Lipzen A."/>
            <person name="Sullivan W."/>
            <person name="Andreopoulos W.B."/>
            <person name="Clum A."/>
            <person name="Lindquist E."/>
            <person name="Daum C."/>
            <person name="Ramamoorthy G.K."/>
            <person name="Gryganskyi A."/>
            <person name="Culley D."/>
            <person name="Magnuson J.K."/>
            <person name="James T.Y."/>
            <person name="O'Malley M.A."/>
            <person name="Stajich J.E."/>
            <person name="Spatafora J.W."/>
            <person name="Visel A."/>
            <person name="Grigoriev I.V."/>
        </authorList>
    </citation>
    <scope>NUCLEOTIDE SEQUENCE [LARGE SCALE GENOMIC DNA]</scope>
    <source>
        <strain evidence="5 6">JEL800</strain>
    </source>
</reference>
<dbReference type="Pfam" id="PF08240">
    <property type="entry name" value="ADH_N"/>
    <property type="match status" value="1"/>
</dbReference>
<feature type="domain" description="Alcohol dehydrogenase-like N-terminal" evidence="4">
    <location>
        <begin position="1"/>
        <end position="101"/>
    </location>
</feature>
<comment type="cofactor">
    <cofactor evidence="1">
        <name>Zn(2+)</name>
        <dbReference type="ChEBI" id="CHEBI:29105"/>
    </cofactor>
</comment>
<dbReference type="EMBL" id="MCGO01000015">
    <property type="protein sequence ID" value="ORY46832.1"/>
    <property type="molecule type" value="Genomic_DNA"/>
</dbReference>
<dbReference type="SUPFAM" id="SSF51735">
    <property type="entry name" value="NAD(P)-binding Rossmann-fold domains"/>
    <property type="match status" value="1"/>
</dbReference>
<dbReference type="InterPro" id="IPR011032">
    <property type="entry name" value="GroES-like_sf"/>
</dbReference>
<dbReference type="Gene3D" id="3.40.50.720">
    <property type="entry name" value="NAD(P)-binding Rossmann-like Domain"/>
    <property type="match status" value="1"/>
</dbReference>
<evidence type="ECO:0000313" key="5">
    <source>
        <dbReference type="EMBL" id="ORY46832.1"/>
    </source>
</evidence>
<protein>
    <recommendedName>
        <fullName evidence="4">Alcohol dehydrogenase-like N-terminal domain-containing protein</fullName>
    </recommendedName>
</protein>
<evidence type="ECO:0000256" key="1">
    <source>
        <dbReference type="ARBA" id="ARBA00001947"/>
    </source>
</evidence>
<dbReference type="Gene3D" id="3.90.180.10">
    <property type="entry name" value="Medium-chain alcohol dehydrogenases, catalytic domain"/>
    <property type="match status" value="1"/>
</dbReference>
<keyword evidence="6" id="KW-1185">Reference proteome</keyword>
<dbReference type="GO" id="GO:0046872">
    <property type="term" value="F:metal ion binding"/>
    <property type="evidence" value="ECO:0007669"/>
    <property type="project" value="UniProtKB-KW"/>
</dbReference>
<dbReference type="InterPro" id="IPR013154">
    <property type="entry name" value="ADH-like_N"/>
</dbReference>
<sequence length="394" mass="41689">DEAIVQVELAGLCGSDLHVYRGAESVPRGTIQGHEFIGRVVSSRSRFVSVGTLVVAPFSTSCGSCVGCLRGLSSRCSAAKLFGSPALAGAQAEFVKVPHASNSLVALNPVLDVSRESLLLCADILPTGFFAALQAVTHPNLAGVLRGIPQTDLVWSAVSPLPSTSPLPALTAPALTFAIVGLGPVGQCALVSLLDILMRPTQAPLRLPDDSLLSRSIRLLLVDGVPQRRLTAVNMVNTIQKTSGGFKNLVVESLDLDQAQKWTQSRNLDECADAVLEAVGANSSLSLAYHLIRPFGVISSVGVHTSPTFPLTGDDLYNKNVSLAFGRCPVRALLPLALGTLERRQDVLGKIGGGGLIDRVVHVNQAVEMYKLFEERKVGKVLFRFDEGKSAAKL</sequence>
<gene>
    <name evidence="5" type="ORF">BCR33DRAFT_658396</name>
</gene>
<evidence type="ECO:0000256" key="2">
    <source>
        <dbReference type="ARBA" id="ARBA00022723"/>
    </source>
</evidence>
<dbReference type="SUPFAM" id="SSF50129">
    <property type="entry name" value="GroES-like"/>
    <property type="match status" value="1"/>
</dbReference>
<dbReference type="PANTHER" id="PTHR42813:SF2">
    <property type="entry name" value="DEHYDROGENASE, ZINC-CONTAINING, PUTATIVE (AFU_ORTHOLOGUE AFUA_2G02810)-RELATED"/>
    <property type="match status" value="1"/>
</dbReference>
<dbReference type="PANTHER" id="PTHR42813">
    <property type="entry name" value="ZINC-TYPE ALCOHOL DEHYDROGENASE-LIKE"/>
    <property type="match status" value="1"/>
</dbReference>
<evidence type="ECO:0000259" key="4">
    <source>
        <dbReference type="Pfam" id="PF08240"/>
    </source>
</evidence>